<dbReference type="Proteomes" id="UP001186974">
    <property type="component" value="Unassembled WGS sequence"/>
</dbReference>
<name>A0ACC3DUK7_9PEZI</name>
<comment type="caution">
    <text evidence="1">The sequence shown here is derived from an EMBL/GenBank/DDBJ whole genome shotgun (WGS) entry which is preliminary data.</text>
</comment>
<accession>A0ACC3DUK7</accession>
<gene>
    <name evidence="1" type="ORF">LTS18_001386</name>
</gene>
<keyword evidence="2" id="KW-1185">Reference proteome</keyword>
<evidence type="ECO:0000313" key="2">
    <source>
        <dbReference type="Proteomes" id="UP001186974"/>
    </source>
</evidence>
<reference evidence="1" key="1">
    <citation type="submission" date="2024-09" db="EMBL/GenBank/DDBJ databases">
        <title>Black Yeasts Isolated from many extreme environments.</title>
        <authorList>
            <person name="Coleine C."/>
            <person name="Stajich J.E."/>
            <person name="Selbmann L."/>
        </authorList>
    </citation>
    <scope>NUCLEOTIDE SEQUENCE</scope>
    <source>
        <strain evidence="1">CCFEE 5737</strain>
    </source>
</reference>
<evidence type="ECO:0000313" key="1">
    <source>
        <dbReference type="EMBL" id="KAK3080438.1"/>
    </source>
</evidence>
<proteinExistence type="predicted"/>
<organism evidence="1 2">
    <name type="scientific">Coniosporium uncinatum</name>
    <dbReference type="NCBI Taxonomy" id="93489"/>
    <lineage>
        <taxon>Eukaryota</taxon>
        <taxon>Fungi</taxon>
        <taxon>Dikarya</taxon>
        <taxon>Ascomycota</taxon>
        <taxon>Pezizomycotina</taxon>
        <taxon>Dothideomycetes</taxon>
        <taxon>Dothideomycetes incertae sedis</taxon>
        <taxon>Coniosporium</taxon>
    </lineage>
</organism>
<dbReference type="EMBL" id="JAWDJW010000566">
    <property type="protein sequence ID" value="KAK3080438.1"/>
    <property type="molecule type" value="Genomic_DNA"/>
</dbReference>
<sequence>MANNLLAALLVRKQRGYKPLPDVSTEKSTPAVRWRLPDKKWTARVVICCCIILFWYTLQQLLPLVDYPPTSPHRSTLRPVLHFTPERGWSNDPNGLFLDNNPDSIRPDFSRMQWGHATSRNLHTWTHHPIAIPSLDESIFSGSVIVDTSNTSGLFPASPSAASNDNVVALYTDHTRYEEVQALAYSFDNGHTFHKHPANPIIRRLPPNHNFRDPKVIWHAETGKWVMAVGWAHEQIIGIYTSPNLLNWTLKSMWSNAALIRTRPNFECPNLVPIPVLNATTGDVDETEEQMWVLFLSSGSKSPLNGGSVTRYFPGTFDGEKFTASNDCVEANCFVDFGPDDYASQVFHGTEEGGPILSIGWASNLAYAASVPTGPREGYRGVMTLPRTGYLVRDDGGKYQYVSQPYNLDALKTEMLADFPRTRDGEIKVPLAREEAEIGAVLLEAKISLPAVSEGLGRNIPSTSVVFAFASSSGDVVDCTLLFESSHNASDFLCDRSAAMGGYRMDRQMRTMSTKSLPKMVRYDGQGMWKVQTVLDRSVLEVYLNDGLRVGTMALFPTEAFDTVTVAVQGFSGVEGVDFRVWSLSAAAR</sequence>
<protein>
    <submittedName>
        <fullName evidence="1">Uncharacterized protein</fullName>
    </submittedName>
</protein>